<dbReference type="RefSeq" id="WP_156591615.1">
    <property type="nucleotide sequence ID" value="NZ_WPHU01000006.1"/>
</dbReference>
<evidence type="ECO:0000313" key="2">
    <source>
        <dbReference type="Proteomes" id="UP000440716"/>
    </source>
</evidence>
<protein>
    <recommendedName>
        <fullName evidence="3">Prevent-host-death protein</fullName>
    </recommendedName>
</protein>
<dbReference type="EMBL" id="WPHU01000006">
    <property type="protein sequence ID" value="MVA57396.1"/>
    <property type="molecule type" value="Genomic_DNA"/>
</dbReference>
<sequence>MADAMRVPATQFSRHFAHYQDEAHAAGVIEITSHERVIGGYLSARELEHYRHLKKMERQVVTFSEFDEDMLAELQDTEWGVISK</sequence>
<name>A0A7K1RHB2_AGRVI</name>
<evidence type="ECO:0000313" key="1">
    <source>
        <dbReference type="EMBL" id="MVA57396.1"/>
    </source>
</evidence>
<organism evidence="1 2">
    <name type="scientific">Agrobacterium vitis</name>
    <name type="common">Rhizobium vitis</name>
    <dbReference type="NCBI Taxonomy" id="373"/>
    <lineage>
        <taxon>Bacteria</taxon>
        <taxon>Pseudomonadati</taxon>
        <taxon>Pseudomonadota</taxon>
        <taxon>Alphaproteobacteria</taxon>
        <taxon>Hyphomicrobiales</taxon>
        <taxon>Rhizobiaceae</taxon>
        <taxon>Rhizobium/Agrobacterium group</taxon>
        <taxon>Agrobacterium</taxon>
    </lineage>
</organism>
<proteinExistence type="predicted"/>
<reference evidence="1 2" key="1">
    <citation type="submission" date="2019-12" db="EMBL/GenBank/DDBJ databases">
        <title>Whole-genome sequencing of Allorhizobium vitis.</title>
        <authorList>
            <person name="Gan H.M."/>
            <person name="Szegedi E."/>
            <person name="Burr T."/>
            <person name="Savka M.A."/>
        </authorList>
    </citation>
    <scope>NUCLEOTIDE SEQUENCE [LARGE SCALE GENOMIC DNA]</scope>
    <source>
        <strain evidence="1 2">CG415</strain>
    </source>
</reference>
<gene>
    <name evidence="1" type="ORF">GOZ88_14935</name>
</gene>
<accession>A0A7K1RHB2</accession>
<dbReference type="AlphaFoldDB" id="A0A7K1RHB2"/>
<comment type="caution">
    <text evidence="1">The sequence shown here is derived from an EMBL/GenBank/DDBJ whole genome shotgun (WGS) entry which is preliminary data.</text>
</comment>
<dbReference type="Proteomes" id="UP000440716">
    <property type="component" value="Unassembled WGS sequence"/>
</dbReference>
<evidence type="ECO:0008006" key="3">
    <source>
        <dbReference type="Google" id="ProtNLM"/>
    </source>
</evidence>